<name>A0ABV6AJB7_9HYPH</name>
<dbReference type="InterPro" id="IPR023186">
    <property type="entry name" value="IUNH"/>
</dbReference>
<evidence type="ECO:0000256" key="2">
    <source>
        <dbReference type="ARBA" id="ARBA00023295"/>
    </source>
</evidence>
<comment type="caution">
    <text evidence="4">The sequence shown here is derived from an EMBL/GenBank/DDBJ whole genome shotgun (WGS) entry which is preliminary data.</text>
</comment>
<dbReference type="PANTHER" id="PTHR12304:SF4">
    <property type="entry name" value="URIDINE NUCLEOSIDASE"/>
    <property type="match status" value="1"/>
</dbReference>
<keyword evidence="1 4" id="KW-0378">Hydrolase</keyword>
<keyword evidence="5" id="KW-1185">Reference proteome</keyword>
<feature type="domain" description="Inosine/uridine-preferring nucleoside hydrolase" evidence="3">
    <location>
        <begin position="4"/>
        <end position="314"/>
    </location>
</feature>
<accession>A0ABV6AJB7</accession>
<dbReference type="GO" id="GO:0016787">
    <property type="term" value="F:hydrolase activity"/>
    <property type="evidence" value="ECO:0007669"/>
    <property type="project" value="UniProtKB-KW"/>
</dbReference>
<dbReference type="EMBL" id="JBHMAA010000019">
    <property type="protein sequence ID" value="MFB9950718.1"/>
    <property type="molecule type" value="Genomic_DNA"/>
</dbReference>
<reference evidence="4 5" key="1">
    <citation type="submission" date="2024-09" db="EMBL/GenBank/DDBJ databases">
        <authorList>
            <person name="Sun Q."/>
            <person name="Mori K."/>
        </authorList>
    </citation>
    <scope>NUCLEOTIDE SEQUENCE [LARGE SCALE GENOMIC DNA]</scope>
    <source>
        <strain evidence="4 5">TBRC 4938</strain>
    </source>
</reference>
<dbReference type="Pfam" id="PF01156">
    <property type="entry name" value="IU_nuc_hydro"/>
    <property type="match status" value="1"/>
</dbReference>
<dbReference type="CDD" id="cd02651">
    <property type="entry name" value="nuc_hydro_IU_UC_XIUA"/>
    <property type="match status" value="1"/>
</dbReference>
<evidence type="ECO:0000313" key="4">
    <source>
        <dbReference type="EMBL" id="MFB9950718.1"/>
    </source>
</evidence>
<sequence>MHFLLDGDPGHDDMLTLYLAAKHVNVVGLTTTFGNSSVEHTTRNALRCLQMGNLNHIPVAKGSVRPLVNEPRYAPHIHGDTGLDGAELPEATVDIQPLHAVDFIIEQSFKYDDLVLVPTGPLTNVASALIKDPTLAKRLKGISLMGGSLTFGNTTPAAELNIYLDPEAADVVFRSGVPIKMFGLNVTRMANATKERIADIRAIGTPFAATVADLIEYYRMALNKAFGLEGASLHDPLAIAVFIAPELFTLKKMNVQIELNGKLTRGMTVCDYRSSDGRRVKRDDAEFENDSAVVSGFEENVEVAVDMDVDGFFKLLNETLAMYQ</sequence>
<dbReference type="RefSeq" id="WP_377263357.1">
    <property type="nucleotide sequence ID" value="NZ_JBHMAA010000019.1"/>
</dbReference>
<evidence type="ECO:0000259" key="3">
    <source>
        <dbReference type="Pfam" id="PF01156"/>
    </source>
</evidence>
<proteinExistence type="predicted"/>
<dbReference type="SUPFAM" id="SSF53590">
    <property type="entry name" value="Nucleoside hydrolase"/>
    <property type="match status" value="1"/>
</dbReference>
<dbReference type="InterPro" id="IPR001910">
    <property type="entry name" value="Inosine/uridine_hydrolase_dom"/>
</dbReference>
<protein>
    <submittedName>
        <fullName evidence="4">Nucleoside hydrolase</fullName>
    </submittedName>
</protein>
<organism evidence="4 5">
    <name type="scientific">Rhizobium puerariae</name>
    <dbReference type="NCBI Taxonomy" id="1585791"/>
    <lineage>
        <taxon>Bacteria</taxon>
        <taxon>Pseudomonadati</taxon>
        <taxon>Pseudomonadota</taxon>
        <taxon>Alphaproteobacteria</taxon>
        <taxon>Hyphomicrobiales</taxon>
        <taxon>Rhizobiaceae</taxon>
        <taxon>Rhizobium/Agrobacterium group</taxon>
        <taxon>Rhizobium</taxon>
    </lineage>
</organism>
<evidence type="ECO:0000313" key="5">
    <source>
        <dbReference type="Proteomes" id="UP001589692"/>
    </source>
</evidence>
<dbReference type="Proteomes" id="UP001589692">
    <property type="component" value="Unassembled WGS sequence"/>
</dbReference>
<evidence type="ECO:0000256" key="1">
    <source>
        <dbReference type="ARBA" id="ARBA00022801"/>
    </source>
</evidence>
<dbReference type="InterPro" id="IPR036452">
    <property type="entry name" value="Ribo_hydro-like"/>
</dbReference>
<dbReference type="Gene3D" id="3.90.245.10">
    <property type="entry name" value="Ribonucleoside hydrolase-like"/>
    <property type="match status" value="1"/>
</dbReference>
<gene>
    <name evidence="4" type="ORF">ACFFP0_17840</name>
</gene>
<dbReference type="PANTHER" id="PTHR12304">
    <property type="entry name" value="INOSINE-URIDINE PREFERRING NUCLEOSIDE HYDROLASE"/>
    <property type="match status" value="1"/>
</dbReference>
<keyword evidence="2" id="KW-0326">Glycosidase</keyword>